<dbReference type="InterPro" id="IPR035440">
    <property type="entry name" value="4HB_MCP_dom_sf"/>
</dbReference>
<comment type="similarity">
    <text evidence="10">Belongs to the methyl-accepting chemotaxis (MCP) protein family.</text>
</comment>
<evidence type="ECO:0000256" key="9">
    <source>
        <dbReference type="ARBA" id="ARBA00023224"/>
    </source>
</evidence>
<evidence type="ECO:0000256" key="6">
    <source>
        <dbReference type="ARBA" id="ARBA00022692"/>
    </source>
</evidence>
<accession>A0A6L5QHP0</accession>
<dbReference type="SUPFAM" id="SSF47170">
    <property type="entry name" value="Aspartate receptor, ligand-binding domain"/>
    <property type="match status" value="1"/>
</dbReference>
<comment type="caution">
    <text evidence="16">The sequence shown here is derived from an EMBL/GenBank/DDBJ whole genome shotgun (WGS) entry which is preliminary data.</text>
</comment>
<dbReference type="Gene3D" id="1.10.287.950">
    <property type="entry name" value="Methyl-accepting chemotaxis protein"/>
    <property type="match status" value="1"/>
</dbReference>
<dbReference type="PROSITE" id="PS50885">
    <property type="entry name" value="HAMP"/>
    <property type="match status" value="1"/>
</dbReference>
<evidence type="ECO:0000256" key="7">
    <source>
        <dbReference type="ARBA" id="ARBA00022989"/>
    </source>
</evidence>
<evidence type="ECO:0000256" key="4">
    <source>
        <dbReference type="ARBA" id="ARBA00022500"/>
    </source>
</evidence>
<dbReference type="InterPro" id="IPR003122">
    <property type="entry name" value="Tar_rcpt_lig-bd"/>
</dbReference>
<keyword evidence="2" id="KW-1003">Cell membrane</keyword>
<dbReference type="InterPro" id="IPR004090">
    <property type="entry name" value="Chemotax_Me-accpt_rcpt"/>
</dbReference>
<dbReference type="PANTHER" id="PTHR43531:SF14">
    <property type="entry name" value="METHYL-ACCEPTING CHEMOTAXIS PROTEIN I-RELATED"/>
    <property type="match status" value="1"/>
</dbReference>
<dbReference type="AlphaFoldDB" id="A0A6L5QHP0"/>
<dbReference type="PRINTS" id="PR00260">
    <property type="entry name" value="CHEMTRNSDUCR"/>
</dbReference>
<dbReference type="SMART" id="SM00304">
    <property type="entry name" value="HAMP"/>
    <property type="match status" value="1"/>
</dbReference>
<dbReference type="Pfam" id="PF02203">
    <property type="entry name" value="TarH"/>
    <property type="match status" value="1"/>
</dbReference>
<dbReference type="RefSeq" id="WP_166455163.1">
    <property type="nucleotide sequence ID" value="NZ_WKJM01000011.1"/>
</dbReference>
<evidence type="ECO:0000256" key="12">
    <source>
        <dbReference type="SAM" id="Coils"/>
    </source>
</evidence>
<dbReference type="Pfam" id="PF00015">
    <property type="entry name" value="MCPsignal"/>
    <property type="match status" value="1"/>
</dbReference>
<dbReference type="InterPro" id="IPR003660">
    <property type="entry name" value="HAMP_dom"/>
</dbReference>
<dbReference type="GO" id="GO:0005886">
    <property type="term" value="C:plasma membrane"/>
    <property type="evidence" value="ECO:0007669"/>
    <property type="project" value="UniProtKB-SubCell"/>
</dbReference>
<dbReference type="Proteomes" id="UP000481037">
    <property type="component" value="Unassembled WGS sequence"/>
</dbReference>
<dbReference type="FunFam" id="1.10.287.950:FF:000001">
    <property type="entry name" value="Methyl-accepting chemotaxis sensory transducer"/>
    <property type="match status" value="1"/>
</dbReference>
<feature type="transmembrane region" description="Helical" evidence="13">
    <location>
        <begin position="189"/>
        <end position="209"/>
    </location>
</feature>
<evidence type="ECO:0000256" key="1">
    <source>
        <dbReference type="ARBA" id="ARBA00004429"/>
    </source>
</evidence>
<evidence type="ECO:0000256" key="8">
    <source>
        <dbReference type="ARBA" id="ARBA00023136"/>
    </source>
</evidence>
<comment type="subcellular location">
    <subcellularLocation>
        <location evidence="1">Cell inner membrane</location>
        <topology evidence="1">Multi-pass membrane protein</topology>
    </subcellularLocation>
</comment>
<gene>
    <name evidence="16" type="ORF">GJ697_14345</name>
</gene>
<keyword evidence="3" id="KW-0488">Methylation</keyword>
<dbReference type="SUPFAM" id="SSF58104">
    <property type="entry name" value="Methyl-accepting chemotaxis protein (MCP) signaling domain"/>
    <property type="match status" value="1"/>
</dbReference>
<keyword evidence="7 13" id="KW-1133">Transmembrane helix</keyword>
<keyword evidence="4" id="KW-0145">Chemotaxis</keyword>
<dbReference type="InterPro" id="IPR004089">
    <property type="entry name" value="MCPsignal_dom"/>
</dbReference>
<evidence type="ECO:0000256" key="5">
    <source>
        <dbReference type="ARBA" id="ARBA00022519"/>
    </source>
</evidence>
<evidence type="ECO:0000256" key="3">
    <source>
        <dbReference type="ARBA" id="ARBA00022481"/>
    </source>
</evidence>
<keyword evidence="12" id="KW-0175">Coiled coil</keyword>
<feature type="domain" description="Methyl-accepting transducer" evidence="14">
    <location>
        <begin position="271"/>
        <end position="500"/>
    </location>
</feature>
<evidence type="ECO:0000313" key="16">
    <source>
        <dbReference type="EMBL" id="MRX09018.1"/>
    </source>
</evidence>
<dbReference type="EMBL" id="WKJM01000011">
    <property type="protein sequence ID" value="MRX09018.1"/>
    <property type="molecule type" value="Genomic_DNA"/>
</dbReference>
<evidence type="ECO:0000259" key="15">
    <source>
        <dbReference type="PROSITE" id="PS50885"/>
    </source>
</evidence>
<evidence type="ECO:0000256" key="13">
    <source>
        <dbReference type="SAM" id="Phobius"/>
    </source>
</evidence>
<dbReference type="GO" id="GO:0007165">
    <property type="term" value="P:signal transduction"/>
    <property type="evidence" value="ECO:0007669"/>
    <property type="project" value="UniProtKB-KW"/>
</dbReference>
<keyword evidence="17" id="KW-1185">Reference proteome</keyword>
<keyword evidence="6 13" id="KW-0812">Transmembrane</keyword>
<evidence type="ECO:0000256" key="11">
    <source>
        <dbReference type="PROSITE-ProRule" id="PRU00284"/>
    </source>
</evidence>
<proteinExistence type="inferred from homology"/>
<evidence type="ECO:0000313" key="17">
    <source>
        <dbReference type="Proteomes" id="UP000481037"/>
    </source>
</evidence>
<dbReference type="PROSITE" id="PS50111">
    <property type="entry name" value="CHEMOTAXIS_TRANSDUC_2"/>
    <property type="match status" value="1"/>
</dbReference>
<protein>
    <submittedName>
        <fullName evidence="16">HAMP domain-containing protein</fullName>
    </submittedName>
</protein>
<keyword evidence="5" id="KW-0997">Cell inner membrane</keyword>
<evidence type="ECO:0000256" key="2">
    <source>
        <dbReference type="ARBA" id="ARBA00022475"/>
    </source>
</evidence>
<organism evidence="16 17">
    <name type="scientific">Duganella alba</name>
    <dbReference type="NCBI Taxonomy" id="2666081"/>
    <lineage>
        <taxon>Bacteria</taxon>
        <taxon>Pseudomonadati</taxon>
        <taxon>Pseudomonadota</taxon>
        <taxon>Betaproteobacteria</taxon>
        <taxon>Burkholderiales</taxon>
        <taxon>Oxalobacteraceae</taxon>
        <taxon>Telluria group</taxon>
        <taxon>Duganella</taxon>
    </lineage>
</organism>
<dbReference type="Gene3D" id="1.20.120.30">
    <property type="entry name" value="Aspartate receptor, ligand-binding domain"/>
    <property type="match status" value="1"/>
</dbReference>
<dbReference type="PANTHER" id="PTHR43531">
    <property type="entry name" value="PROTEIN ICFG"/>
    <property type="match status" value="1"/>
</dbReference>
<evidence type="ECO:0000256" key="10">
    <source>
        <dbReference type="ARBA" id="ARBA00029447"/>
    </source>
</evidence>
<dbReference type="CDD" id="cd06225">
    <property type="entry name" value="HAMP"/>
    <property type="match status" value="1"/>
</dbReference>
<dbReference type="CDD" id="cd11386">
    <property type="entry name" value="MCP_signal"/>
    <property type="match status" value="1"/>
</dbReference>
<dbReference type="InterPro" id="IPR051310">
    <property type="entry name" value="MCP_chemotaxis"/>
</dbReference>
<evidence type="ECO:0000259" key="14">
    <source>
        <dbReference type="PROSITE" id="PS50111"/>
    </source>
</evidence>
<dbReference type="GO" id="GO:0006935">
    <property type="term" value="P:chemotaxis"/>
    <property type="evidence" value="ECO:0007669"/>
    <property type="project" value="UniProtKB-KW"/>
</dbReference>
<keyword evidence="8 13" id="KW-0472">Membrane</keyword>
<dbReference type="SMART" id="SM00283">
    <property type="entry name" value="MA"/>
    <property type="match status" value="1"/>
</dbReference>
<dbReference type="GO" id="GO:0004888">
    <property type="term" value="F:transmembrane signaling receptor activity"/>
    <property type="evidence" value="ECO:0007669"/>
    <property type="project" value="InterPro"/>
</dbReference>
<keyword evidence="9 11" id="KW-0807">Transducer</keyword>
<sequence length="516" mass="54813">MKNLTVKASLLGVLLLFTAMLLLGAGLGTFELRHSNQTLADVYQITSQVITVNDAYKDTTRTRSALTRAYATLKEGQGRTDNSAALASAGKSHQRTLDTLVKFERAPAYPGEDVELKRNLIDSGRTLSKALERAIAALTRNDTAAYIAINAGDVTSGGAAFSTQLEKFQQLSDTRINDMMAQGASNYSMIMWMVAVGVAVALCLVLLAYKTLKLVVLRPLEGAVSLLDQVARGDLTAAIRHAGDNEIQRLLAAIQRMQQELLAIVAQVRRGAELIHTGSQELATGNMELSSRTETQASSLEETAASIEELTTTVKQNSDNAQHARELAQGASATALEGGEVMEQVVSTMTGLNASSHKIVDITGVIDGIAFQTNLLALNAAVEAARAGEQGRGFAVVASEVRNLAQRSAAAAKEIKLLIDDSVDKIHLGTDLVERAGTTMRTLVGNVQGVTQLVADIATAGREQSHGIEQVNQAIAQMDHVTQQNAALVEEAAAATQSLQDQAGELTRAVNVFKIA</sequence>
<reference evidence="16 17" key="1">
    <citation type="submission" date="2019-11" db="EMBL/GenBank/DDBJ databases">
        <title>Novel species isolated from a subtropical stream in China.</title>
        <authorList>
            <person name="Lu H."/>
        </authorList>
    </citation>
    <scope>NUCLEOTIDE SEQUENCE [LARGE SCALE GENOMIC DNA]</scope>
    <source>
        <strain evidence="16 17">FT25W</strain>
    </source>
</reference>
<name>A0A6L5QHP0_9BURK</name>
<dbReference type="Pfam" id="PF00672">
    <property type="entry name" value="HAMP"/>
    <property type="match status" value="1"/>
</dbReference>
<feature type="domain" description="HAMP" evidence="15">
    <location>
        <begin position="214"/>
        <end position="266"/>
    </location>
</feature>
<feature type="coiled-coil region" evidence="12">
    <location>
        <begin position="240"/>
        <end position="267"/>
    </location>
</feature>